<feature type="domain" description="HTH marR-type" evidence="4">
    <location>
        <begin position="10"/>
        <end position="147"/>
    </location>
</feature>
<evidence type="ECO:0000256" key="2">
    <source>
        <dbReference type="ARBA" id="ARBA00023125"/>
    </source>
</evidence>
<comment type="caution">
    <text evidence="5">The sequence shown here is derived from an EMBL/GenBank/DDBJ whole genome shotgun (WGS) entry which is preliminary data.</text>
</comment>
<dbReference type="EMBL" id="BAABXL010000001">
    <property type="protein sequence ID" value="GAA6267298.1"/>
    <property type="molecule type" value="Genomic_DNA"/>
</dbReference>
<dbReference type="Gene3D" id="1.10.10.10">
    <property type="entry name" value="Winged helix-like DNA-binding domain superfamily/Winged helix DNA-binding domain"/>
    <property type="match status" value="1"/>
</dbReference>
<dbReference type="SMART" id="SM00347">
    <property type="entry name" value="HTH_MARR"/>
    <property type="match status" value="1"/>
</dbReference>
<evidence type="ECO:0000313" key="5">
    <source>
        <dbReference type="EMBL" id="GAA6267298.1"/>
    </source>
</evidence>
<dbReference type="RefSeq" id="WP_176255179.1">
    <property type="nucleotide sequence ID" value="NZ_BAABXL010000001.1"/>
</dbReference>
<keyword evidence="2" id="KW-0238">DNA-binding</keyword>
<evidence type="ECO:0000313" key="6">
    <source>
        <dbReference type="Proteomes" id="UP001600894"/>
    </source>
</evidence>
<dbReference type="InterPro" id="IPR036388">
    <property type="entry name" value="WH-like_DNA-bd_sf"/>
</dbReference>
<evidence type="ECO:0000259" key="4">
    <source>
        <dbReference type="PROSITE" id="PS50995"/>
    </source>
</evidence>
<evidence type="ECO:0000256" key="1">
    <source>
        <dbReference type="ARBA" id="ARBA00023015"/>
    </source>
</evidence>
<dbReference type="PROSITE" id="PS50995">
    <property type="entry name" value="HTH_MARR_2"/>
    <property type="match status" value="1"/>
</dbReference>
<reference evidence="5 6" key="1">
    <citation type="submission" date="2024-04" db="EMBL/GenBank/DDBJ databases">
        <title>Defined microbial consortia suppress multidrug-resistant proinflammatory Enterobacteriaceae via ecological control.</title>
        <authorList>
            <person name="Furuichi M."/>
            <person name="Kawaguchi T."/>
            <person name="Pust M."/>
            <person name="Yasuma K."/>
            <person name="Plichta D."/>
            <person name="Hasegawa N."/>
            <person name="Ohya T."/>
            <person name="Bhattarai S."/>
            <person name="Sasajima S."/>
            <person name="Aoto Y."/>
            <person name="Tuganbaev T."/>
            <person name="Yaginuma M."/>
            <person name="Ueda M."/>
            <person name="Okahashi N."/>
            <person name="Amafuji K."/>
            <person name="Kiridooshi Y."/>
            <person name="Sugita K."/>
            <person name="Strazar M."/>
            <person name="Skelly A."/>
            <person name="Suda W."/>
            <person name="Hattori M."/>
            <person name="Nakamoto N."/>
            <person name="Caballero S."/>
            <person name="Norman J."/>
            <person name="Olle B."/>
            <person name="Tanoue T."/>
            <person name="Arita M."/>
            <person name="Bucci V."/>
            <person name="Atarashi K."/>
            <person name="Xavier R."/>
            <person name="Honda K."/>
        </authorList>
    </citation>
    <scope>NUCLEOTIDE SEQUENCE [LARGE SCALE GENOMIC DNA]</scope>
    <source>
        <strain evidence="6">f13</strain>
    </source>
</reference>
<dbReference type="PANTHER" id="PTHR42756:SF1">
    <property type="entry name" value="TRANSCRIPTIONAL REPRESSOR OF EMRAB OPERON"/>
    <property type="match status" value="1"/>
</dbReference>
<evidence type="ECO:0000256" key="3">
    <source>
        <dbReference type="ARBA" id="ARBA00023163"/>
    </source>
</evidence>
<keyword evidence="6" id="KW-1185">Reference proteome</keyword>
<keyword evidence="1" id="KW-0805">Transcription regulation</keyword>
<dbReference type="PRINTS" id="PR00598">
    <property type="entry name" value="HTHMARR"/>
</dbReference>
<organism evidence="5 6">
    <name type="scientific">Enterocloster alcoholdehydrogenati</name>
    <dbReference type="NCBI Taxonomy" id="2547410"/>
    <lineage>
        <taxon>Bacteria</taxon>
        <taxon>Bacillati</taxon>
        <taxon>Bacillota</taxon>
        <taxon>Clostridia</taxon>
        <taxon>Lachnospirales</taxon>
        <taxon>Lachnospiraceae</taxon>
        <taxon>Enterocloster</taxon>
    </lineage>
</organism>
<accession>A0ABQ0ATG4</accession>
<dbReference type="Pfam" id="PF12802">
    <property type="entry name" value="MarR_2"/>
    <property type="match status" value="1"/>
</dbReference>
<dbReference type="InterPro" id="IPR000835">
    <property type="entry name" value="HTH_MarR-typ"/>
</dbReference>
<name>A0ABQ0ATG4_9FIRM</name>
<dbReference type="Proteomes" id="UP001600894">
    <property type="component" value="Unassembled WGS sequence"/>
</dbReference>
<keyword evidence="3" id="KW-0804">Transcription</keyword>
<protein>
    <submittedName>
        <fullName evidence="5">MarR family transcriptional regulator</fullName>
    </submittedName>
</protein>
<sequence>MQDIECRMETMHMGRMIHMLSHQLKRRNVLEELAPDEGLTGSQRHIMRFILLRTLHTDVYQKDIEEEFRIRKSTVTGILKLLEKNGFIRRESVQKDARLKRIVPTARAETLRPQIQEQLKRTEILLMEGIPEEEIRVWRSVMCRMFGNLVRAEKEALKANKDIKEEAGKDE</sequence>
<proteinExistence type="predicted"/>
<gene>
    <name evidence="5" type="ORF">F130042H8_03580</name>
</gene>
<dbReference type="SUPFAM" id="SSF46785">
    <property type="entry name" value="Winged helix' DNA-binding domain"/>
    <property type="match status" value="1"/>
</dbReference>
<dbReference type="InterPro" id="IPR036390">
    <property type="entry name" value="WH_DNA-bd_sf"/>
</dbReference>
<dbReference type="PANTHER" id="PTHR42756">
    <property type="entry name" value="TRANSCRIPTIONAL REGULATOR, MARR"/>
    <property type="match status" value="1"/>
</dbReference>